<sequence>MHILVVHAMVILLTLGPPRADDSEFQALLDIWFPEKKPLPTAFLVDTSEEALLLPDWLKLRMIRSEVLRLVDAGMARLGSGRGC</sequence>
<evidence type="ECO:0000313" key="3">
    <source>
        <dbReference type="EMBL" id="KAK2116545.1"/>
    </source>
</evidence>
<comment type="caution">
    <text evidence="3">The sequence shown here is derived from an EMBL/GenBank/DDBJ whole genome shotgun (WGS) entry which is preliminary data.</text>
</comment>
<dbReference type="InterPro" id="IPR053966">
    <property type="entry name" value="INTS1_INTS2-bd"/>
</dbReference>
<feature type="domain" description="Integrator complex subunit 1 INTS2-binding" evidence="2">
    <location>
        <begin position="1"/>
        <end position="78"/>
    </location>
</feature>
<keyword evidence="4" id="KW-1185">Reference proteome</keyword>
<reference evidence="3 4" key="1">
    <citation type="submission" date="2023-05" db="EMBL/GenBank/DDBJ databases">
        <title>B98-5 Cell Line De Novo Hybrid Assembly: An Optical Mapping Approach.</title>
        <authorList>
            <person name="Kananen K."/>
            <person name="Auerbach J.A."/>
            <person name="Kautto E."/>
            <person name="Blachly J.S."/>
        </authorList>
    </citation>
    <scope>NUCLEOTIDE SEQUENCE [LARGE SCALE GENOMIC DNA]</scope>
    <source>
        <strain evidence="3">B95-8</strain>
        <tissue evidence="3">Cell line</tissue>
    </source>
</reference>
<accession>A0ABQ9W515</accession>
<feature type="signal peptide" evidence="1">
    <location>
        <begin position="1"/>
        <end position="20"/>
    </location>
</feature>
<proteinExistence type="predicted"/>
<protein>
    <submittedName>
        <fullName evidence="3">Integrator complex subunit 1</fullName>
    </submittedName>
</protein>
<evidence type="ECO:0000313" key="4">
    <source>
        <dbReference type="Proteomes" id="UP001266305"/>
    </source>
</evidence>
<organism evidence="3 4">
    <name type="scientific">Saguinus oedipus</name>
    <name type="common">Cotton-top tamarin</name>
    <name type="synonym">Oedipomidas oedipus</name>
    <dbReference type="NCBI Taxonomy" id="9490"/>
    <lineage>
        <taxon>Eukaryota</taxon>
        <taxon>Metazoa</taxon>
        <taxon>Chordata</taxon>
        <taxon>Craniata</taxon>
        <taxon>Vertebrata</taxon>
        <taxon>Euteleostomi</taxon>
        <taxon>Mammalia</taxon>
        <taxon>Eutheria</taxon>
        <taxon>Euarchontoglires</taxon>
        <taxon>Primates</taxon>
        <taxon>Haplorrhini</taxon>
        <taxon>Platyrrhini</taxon>
        <taxon>Cebidae</taxon>
        <taxon>Callitrichinae</taxon>
        <taxon>Saguinus</taxon>
    </lineage>
</organism>
<dbReference type="Proteomes" id="UP001266305">
    <property type="component" value="Unassembled WGS sequence"/>
</dbReference>
<dbReference type="InterPro" id="IPR038902">
    <property type="entry name" value="INTS1"/>
</dbReference>
<dbReference type="PANTHER" id="PTHR21224">
    <property type="entry name" value="INTEGRATOR COMPLEX SUBUNIT 1"/>
    <property type="match status" value="1"/>
</dbReference>
<keyword evidence="1" id="KW-0732">Signal</keyword>
<gene>
    <name evidence="3" type="primary">INTS1_3</name>
    <name evidence="3" type="ORF">P7K49_003431</name>
</gene>
<evidence type="ECO:0000259" key="2">
    <source>
        <dbReference type="Pfam" id="PF22929"/>
    </source>
</evidence>
<evidence type="ECO:0000256" key="1">
    <source>
        <dbReference type="SAM" id="SignalP"/>
    </source>
</evidence>
<dbReference type="Pfam" id="PF22929">
    <property type="entry name" value="INTS1_INTS2-bd"/>
    <property type="match status" value="1"/>
</dbReference>
<dbReference type="EMBL" id="JASSZA010000002">
    <property type="protein sequence ID" value="KAK2116545.1"/>
    <property type="molecule type" value="Genomic_DNA"/>
</dbReference>
<name>A0ABQ9W515_SAGOE</name>
<dbReference type="PANTHER" id="PTHR21224:SF1">
    <property type="entry name" value="INTEGRATOR COMPLEX SUBUNIT 1"/>
    <property type="match status" value="1"/>
</dbReference>
<feature type="chain" id="PRO_5045914785" evidence="1">
    <location>
        <begin position="21"/>
        <end position="84"/>
    </location>
</feature>